<keyword evidence="10" id="KW-1185">Reference proteome</keyword>
<feature type="active site" evidence="6">
    <location>
        <position position="84"/>
    </location>
</feature>
<sequence length="337" mass="38017">MIDIPKSKTNSLSKYKFIDLFAGIGGFHYALSSFGATCVFSSEWDKYATETYKINFKIEPKGDITQINEIDIPNHDILCGGFPCQAFSISGKRKGFEDTRGTLFFDIARIANYHHPKVLFLENVKNLVKHDDGKTLATIVKTLENLNYSVFTKVFNASHFGLPQNRERIYIVAFNNSKINSKNFKFPTPTNERVCLEHILEEEPKNAKIILRDDIEIYKTYKIENSLFGELELLNKPIQIGKVNKGGQGERIYHSLGHAITLSAHGGGVGSKTGLYLINGKIRKLSPRECARVQGFPDDFILNDADGQSYKQFGNSVSINVLQNIILEIEKILKENE</sequence>
<evidence type="ECO:0000256" key="5">
    <source>
        <dbReference type="ARBA" id="ARBA00047422"/>
    </source>
</evidence>
<keyword evidence="4" id="KW-0680">Restriction system</keyword>
<dbReference type="Proteomes" id="UP001255185">
    <property type="component" value="Unassembled WGS sequence"/>
</dbReference>
<name>A0ABU1TT05_9FLAO</name>
<dbReference type="InterPro" id="IPR029063">
    <property type="entry name" value="SAM-dependent_MTases_sf"/>
</dbReference>
<accession>A0ABU1TT05</accession>
<dbReference type="PRINTS" id="PR00105">
    <property type="entry name" value="C5METTRFRASE"/>
</dbReference>
<dbReference type="InterPro" id="IPR031303">
    <property type="entry name" value="C5_meth_CS"/>
</dbReference>
<comment type="caution">
    <text evidence="9">The sequence shown here is derived from an EMBL/GenBank/DDBJ whole genome shotgun (WGS) entry which is preliminary data.</text>
</comment>
<evidence type="ECO:0000256" key="6">
    <source>
        <dbReference type="PROSITE-ProRule" id="PRU01016"/>
    </source>
</evidence>
<dbReference type="CDD" id="cd00315">
    <property type="entry name" value="Cyt_C5_DNA_methylase"/>
    <property type="match status" value="1"/>
</dbReference>
<dbReference type="PANTHER" id="PTHR46098:SF1">
    <property type="entry name" value="TRNA (CYTOSINE(38)-C(5))-METHYLTRANSFERASE"/>
    <property type="match status" value="1"/>
</dbReference>
<keyword evidence="2 6" id="KW-0808">Transferase</keyword>
<dbReference type="InterPro" id="IPR001525">
    <property type="entry name" value="C5_MeTfrase"/>
</dbReference>
<comment type="catalytic activity">
    <reaction evidence="5 8">
        <text>a 2'-deoxycytidine in DNA + S-adenosyl-L-methionine = a 5-methyl-2'-deoxycytidine in DNA + S-adenosyl-L-homocysteine + H(+)</text>
        <dbReference type="Rhea" id="RHEA:13681"/>
        <dbReference type="Rhea" id="RHEA-COMP:11369"/>
        <dbReference type="Rhea" id="RHEA-COMP:11370"/>
        <dbReference type="ChEBI" id="CHEBI:15378"/>
        <dbReference type="ChEBI" id="CHEBI:57856"/>
        <dbReference type="ChEBI" id="CHEBI:59789"/>
        <dbReference type="ChEBI" id="CHEBI:85452"/>
        <dbReference type="ChEBI" id="CHEBI:85454"/>
        <dbReference type="EC" id="2.1.1.37"/>
    </reaction>
</comment>
<dbReference type="Gene3D" id="3.40.50.150">
    <property type="entry name" value="Vaccinia Virus protein VP39"/>
    <property type="match status" value="1"/>
</dbReference>
<dbReference type="GO" id="GO:0032259">
    <property type="term" value="P:methylation"/>
    <property type="evidence" value="ECO:0007669"/>
    <property type="project" value="UniProtKB-KW"/>
</dbReference>
<reference evidence="9 10" key="1">
    <citation type="submission" date="2023-07" db="EMBL/GenBank/DDBJ databases">
        <title>Sorghum-associated microbial communities from plants grown in Nebraska, USA.</title>
        <authorList>
            <person name="Schachtman D."/>
        </authorList>
    </citation>
    <scope>NUCLEOTIDE SEQUENCE [LARGE SCALE GENOMIC DNA]</scope>
    <source>
        <strain evidence="9 10">3773</strain>
    </source>
</reference>
<dbReference type="InterPro" id="IPR018117">
    <property type="entry name" value="C5_DNA_meth_AS"/>
</dbReference>
<comment type="similarity">
    <text evidence="6 7">Belongs to the class I-like SAM-binding methyltransferase superfamily. C5-methyltransferase family.</text>
</comment>
<dbReference type="Pfam" id="PF00145">
    <property type="entry name" value="DNA_methylase"/>
    <property type="match status" value="1"/>
</dbReference>
<dbReference type="PANTHER" id="PTHR46098">
    <property type="entry name" value="TRNA (CYTOSINE(38)-C(5))-METHYLTRANSFERASE"/>
    <property type="match status" value="1"/>
</dbReference>
<proteinExistence type="inferred from homology"/>
<evidence type="ECO:0000256" key="2">
    <source>
        <dbReference type="ARBA" id="ARBA00022679"/>
    </source>
</evidence>
<organism evidence="9 10">
    <name type="scientific">Flavobacterium arsenatis</name>
    <dbReference type="NCBI Taxonomy" id="1484332"/>
    <lineage>
        <taxon>Bacteria</taxon>
        <taxon>Pseudomonadati</taxon>
        <taxon>Bacteroidota</taxon>
        <taxon>Flavobacteriia</taxon>
        <taxon>Flavobacteriales</taxon>
        <taxon>Flavobacteriaceae</taxon>
        <taxon>Flavobacterium</taxon>
    </lineage>
</organism>
<evidence type="ECO:0000256" key="8">
    <source>
        <dbReference type="RuleBase" id="RU000417"/>
    </source>
</evidence>
<gene>
    <name evidence="9" type="ORF">J2X31_003031</name>
</gene>
<evidence type="ECO:0000256" key="3">
    <source>
        <dbReference type="ARBA" id="ARBA00022691"/>
    </source>
</evidence>
<dbReference type="NCBIfam" id="TIGR00675">
    <property type="entry name" value="dcm"/>
    <property type="match status" value="1"/>
</dbReference>
<dbReference type="EMBL" id="JAVDVI010000014">
    <property type="protein sequence ID" value="MDR6969005.1"/>
    <property type="molecule type" value="Genomic_DNA"/>
</dbReference>
<dbReference type="SUPFAM" id="SSF53335">
    <property type="entry name" value="S-adenosyl-L-methionine-dependent methyltransferases"/>
    <property type="match status" value="1"/>
</dbReference>
<dbReference type="PROSITE" id="PS51679">
    <property type="entry name" value="SAM_MT_C5"/>
    <property type="match status" value="1"/>
</dbReference>
<keyword evidence="1 6" id="KW-0489">Methyltransferase</keyword>
<evidence type="ECO:0000313" key="10">
    <source>
        <dbReference type="Proteomes" id="UP001255185"/>
    </source>
</evidence>
<evidence type="ECO:0000313" key="9">
    <source>
        <dbReference type="EMBL" id="MDR6969005.1"/>
    </source>
</evidence>
<dbReference type="GO" id="GO:0003886">
    <property type="term" value="F:DNA (cytosine-5-)-methyltransferase activity"/>
    <property type="evidence" value="ECO:0007669"/>
    <property type="project" value="UniProtKB-EC"/>
</dbReference>
<evidence type="ECO:0000256" key="1">
    <source>
        <dbReference type="ARBA" id="ARBA00022603"/>
    </source>
</evidence>
<dbReference type="EC" id="2.1.1.37" evidence="8"/>
<keyword evidence="3 6" id="KW-0949">S-adenosyl-L-methionine</keyword>
<dbReference type="PROSITE" id="PS00095">
    <property type="entry name" value="C5_MTASE_2"/>
    <property type="match status" value="1"/>
</dbReference>
<protein>
    <recommendedName>
        <fullName evidence="8">Cytosine-specific methyltransferase</fullName>
        <ecNumber evidence="8">2.1.1.37</ecNumber>
    </recommendedName>
</protein>
<dbReference type="InterPro" id="IPR050750">
    <property type="entry name" value="C5-MTase"/>
</dbReference>
<dbReference type="Gene3D" id="3.90.120.10">
    <property type="entry name" value="DNA Methylase, subunit A, domain 2"/>
    <property type="match status" value="1"/>
</dbReference>
<dbReference type="RefSeq" id="WP_310027694.1">
    <property type="nucleotide sequence ID" value="NZ_JAVDVI010000014.1"/>
</dbReference>
<evidence type="ECO:0000256" key="7">
    <source>
        <dbReference type="RuleBase" id="RU000416"/>
    </source>
</evidence>
<dbReference type="PROSITE" id="PS00094">
    <property type="entry name" value="C5_MTASE_1"/>
    <property type="match status" value="1"/>
</dbReference>
<evidence type="ECO:0000256" key="4">
    <source>
        <dbReference type="ARBA" id="ARBA00022747"/>
    </source>
</evidence>